<gene>
    <name evidence="14" type="ORF">QWZ14_02075</name>
</gene>
<dbReference type="SUPFAM" id="SSF46894">
    <property type="entry name" value="C-terminal effector domain of the bipartite response regulators"/>
    <property type="match status" value="1"/>
</dbReference>
<dbReference type="Gene3D" id="3.40.50.150">
    <property type="entry name" value="Vaccinia Virus protein VP39"/>
    <property type="match status" value="1"/>
</dbReference>
<keyword evidence="6" id="KW-0597">Phosphoprotein</keyword>
<dbReference type="PRINTS" id="PR00038">
    <property type="entry name" value="HTHLUXR"/>
</dbReference>
<dbReference type="PROSITE" id="PS50043">
    <property type="entry name" value="HTH_LUXR_2"/>
    <property type="match status" value="1"/>
</dbReference>
<feature type="active site" evidence="5">
    <location>
        <position position="21"/>
    </location>
</feature>
<dbReference type="InterPro" id="IPR011006">
    <property type="entry name" value="CheY-like_superfamily"/>
</dbReference>
<feature type="domain" description="PAC" evidence="11">
    <location>
        <begin position="773"/>
        <end position="826"/>
    </location>
</feature>
<dbReference type="CDD" id="cd06170">
    <property type="entry name" value="LuxR_C_like"/>
    <property type="match status" value="1"/>
</dbReference>
<dbReference type="InterPro" id="IPR001789">
    <property type="entry name" value="Sig_transdc_resp-reg_receiver"/>
</dbReference>
<evidence type="ECO:0000256" key="4">
    <source>
        <dbReference type="ARBA" id="ARBA00023125"/>
    </source>
</evidence>
<dbReference type="Pfam" id="PF01739">
    <property type="entry name" value="CheR"/>
    <property type="match status" value="1"/>
</dbReference>
<dbReference type="SMART" id="SM00387">
    <property type="entry name" value="HATPase_c"/>
    <property type="match status" value="1"/>
</dbReference>
<dbReference type="PROSITE" id="PS50109">
    <property type="entry name" value="HIS_KIN"/>
    <property type="match status" value="1"/>
</dbReference>
<dbReference type="InterPro" id="IPR000673">
    <property type="entry name" value="Sig_transdc_resp-reg_Me-estase"/>
</dbReference>
<evidence type="ECO:0000259" key="9">
    <source>
        <dbReference type="PROSITE" id="PS50109"/>
    </source>
</evidence>
<evidence type="ECO:0000256" key="3">
    <source>
        <dbReference type="ARBA" id="ARBA00022500"/>
    </source>
</evidence>
<keyword evidence="15" id="KW-1185">Reference proteome</keyword>
<dbReference type="InterPro" id="IPR035965">
    <property type="entry name" value="PAS-like_dom_sf"/>
</dbReference>
<dbReference type="PRINTS" id="PR00996">
    <property type="entry name" value="CHERMTFRASE"/>
</dbReference>
<dbReference type="SUPFAM" id="SSF52172">
    <property type="entry name" value="CheY-like"/>
    <property type="match status" value="2"/>
</dbReference>
<dbReference type="SMART" id="SM00448">
    <property type="entry name" value="REC"/>
    <property type="match status" value="2"/>
</dbReference>
<dbReference type="EMBL" id="JAUFPN010000017">
    <property type="protein sequence ID" value="MDN3563165.1"/>
    <property type="molecule type" value="Genomic_DNA"/>
</dbReference>
<dbReference type="Proteomes" id="UP001529369">
    <property type="component" value="Unassembled WGS sequence"/>
</dbReference>
<sequence>MPNASHPLRSRSPPIVAIGASAGGLDACRHFLDALPKLTGFAFILVQHLDPTHASLLVELLANHTDLKVMPANDGAVVEAEHFYIISPGTALTVQAGRLVVSAPIERHGARLPFNTLLQSLAAGADASRTMVVLLSGTGEDGTRGSLALRAAGGFVLAQEPAEAAFGGMPSAAIAASAVDIVLPVAAMPQALVHHARQPAHVANDRLTDAVDDRFTDIVTLLQERTATDFSLYKPGTLRRRIEHRMGLAGTPAMATYLALLERDATEVTNLVKDLLIHVTGFFRDPEVFLRLAEQVIPELLAAHPGDEPLRIWGVACSTGEEIWSLAMLFREAIAASGRDIRLQIFASDKDADAVATARQGRYPMAIEAAVSPARLVRFFTREDDTWQVNAELRSLVVFTVQDLLADPPFSQLNIISCRNLLIYLKPEAQLRVAALFRFALRPGGILLLGGSETLGAGEAGFTVVAKAERIWRRQVGDSPADRGLAFAAIRSTPRGSPPRSIKLAEQCRRLLDQNYGPAAVLVDAQDRCLHSQGPTDRYLLHASGAATQQLLAIVRPALRARLRAALTMARQPGRTFLREDTKNPCVEIRQILDQGEVLLLVCFIEAEPTVALPDSAPTVRNRPRVASLERELESTRAELRGAIQDLERAVDEQRALHDEALSVNEEYHSINEELMTSKEELQSLNEELTVLNGQLQETLEHSRTISNDLQNVLYSTEEATIFLDKDLLIRFFTPATRAIFNVIPGDIGRPLADLRSLAADGALLEDAAAVLAGATPRVDEISTDAGAWFNRRVLPYRAQGGAVKGVVITFVDITARREIKEALSEAMQRAEQASAAKSRFLGAASHDLRQPLQTLTLLRDLLAKVVEGEEARKLVAMQEPTLNAMSGMLDSLLDINEIETGALKAEAVPFPIAPLLTELCQEFGYLAAGQGLDLRMVPCDLTIQSDPRLLEQMLRNLLSNALKYTRQGRILLGCRRREGKLSIEVWDTGIGIPEKDRGSIFDEYHQLDNVARERKRGLGLGLSIVQRLAVLLGHGLDVRSKPGQGSVFAIAVPLCGSPSFPTTPATPSAVPHYTGTILVVEDDPDVRDLLERVLTEQGHSAISAADGEAALAIAAGGAIRPDIILADFNLPKGINGVHLGDLLRERLGLAVPIIILTADISTETLRDIERRNCLRLHKPVRADTLSTLMQRLLSEAPQSPTAPPPTGLTTIHVVEDDAHARQVLERVLQRDGQAVIGYASAEAFLEAYHAGEGNACLLVDAKLPGMDGFDLLARLRQAGDTLPAIMVTGLQDVGAAVRAMKSGASDFVEKPVRAATLRAAVDQAVAQSRDHGKLAAWRQKAADSLMGLTARQREVMTRVLAGEPSKNIAADLGISQRTVEAHRAEIMRRTGAKSLPALARLALTAEPVTS</sequence>
<dbReference type="EC" id="2.7.13.3" evidence="2"/>
<dbReference type="Pfam" id="PF00512">
    <property type="entry name" value="HisKA"/>
    <property type="match status" value="1"/>
</dbReference>
<feature type="active site" evidence="5">
    <location>
        <position position="141"/>
    </location>
</feature>
<keyword evidence="3 5" id="KW-0145">Chemotaxis</keyword>
<feature type="coiled-coil region" evidence="7">
    <location>
        <begin position="626"/>
        <end position="702"/>
    </location>
</feature>
<dbReference type="InterPro" id="IPR000700">
    <property type="entry name" value="PAS-assoc_C"/>
</dbReference>
<dbReference type="InterPro" id="IPR029063">
    <property type="entry name" value="SAM-dependent_MTases_sf"/>
</dbReference>
<dbReference type="Gene3D" id="1.10.287.130">
    <property type="match status" value="1"/>
</dbReference>
<dbReference type="PROSITE" id="PS50123">
    <property type="entry name" value="CHER"/>
    <property type="match status" value="1"/>
</dbReference>
<feature type="domain" description="Response regulatory" evidence="10">
    <location>
        <begin position="1211"/>
        <end position="1326"/>
    </location>
</feature>
<dbReference type="SUPFAM" id="SSF52738">
    <property type="entry name" value="Methylesterase CheB, C-terminal domain"/>
    <property type="match status" value="1"/>
</dbReference>
<dbReference type="InterPro" id="IPR022642">
    <property type="entry name" value="CheR_C"/>
</dbReference>
<dbReference type="SUPFAM" id="SSF53335">
    <property type="entry name" value="S-adenosyl-L-methionine-dependent methyltransferases"/>
    <property type="match status" value="1"/>
</dbReference>
<evidence type="ECO:0000256" key="2">
    <source>
        <dbReference type="ARBA" id="ARBA00012438"/>
    </source>
</evidence>
<dbReference type="InterPro" id="IPR035909">
    <property type="entry name" value="CheB_C"/>
</dbReference>
<evidence type="ECO:0000259" key="10">
    <source>
        <dbReference type="PROSITE" id="PS50110"/>
    </source>
</evidence>
<evidence type="ECO:0000256" key="7">
    <source>
        <dbReference type="SAM" id="Coils"/>
    </source>
</evidence>
<evidence type="ECO:0000259" key="12">
    <source>
        <dbReference type="PROSITE" id="PS50122"/>
    </source>
</evidence>
<evidence type="ECO:0000259" key="8">
    <source>
        <dbReference type="PROSITE" id="PS50043"/>
    </source>
</evidence>
<dbReference type="Gene3D" id="3.40.50.180">
    <property type="entry name" value="Methylesterase CheB, C-terminal domain"/>
    <property type="match status" value="1"/>
</dbReference>
<dbReference type="Pfam" id="PF02518">
    <property type="entry name" value="HATPase_c"/>
    <property type="match status" value="1"/>
</dbReference>
<evidence type="ECO:0000313" key="14">
    <source>
        <dbReference type="EMBL" id="MDN3563165.1"/>
    </source>
</evidence>
<feature type="domain" description="HTH luxR-type" evidence="8">
    <location>
        <begin position="1342"/>
        <end position="1407"/>
    </location>
</feature>
<dbReference type="InterPro" id="IPR036388">
    <property type="entry name" value="WH-like_DNA-bd_sf"/>
</dbReference>
<dbReference type="SMART" id="SM00421">
    <property type="entry name" value="HTH_LUXR"/>
    <property type="match status" value="1"/>
</dbReference>
<dbReference type="InterPro" id="IPR003661">
    <property type="entry name" value="HisK_dim/P_dom"/>
</dbReference>
<dbReference type="PANTHER" id="PTHR24422">
    <property type="entry name" value="CHEMOTAXIS PROTEIN METHYLTRANSFERASE"/>
    <property type="match status" value="1"/>
</dbReference>
<dbReference type="Pfam" id="PF03705">
    <property type="entry name" value="CheR_N"/>
    <property type="match status" value="1"/>
</dbReference>
<name>A0ABT8A0B6_9PROT</name>
<dbReference type="InterPro" id="IPR000792">
    <property type="entry name" value="Tscrpt_reg_LuxR_C"/>
</dbReference>
<dbReference type="RefSeq" id="WP_290314905.1">
    <property type="nucleotide sequence ID" value="NZ_JAUFPN010000017.1"/>
</dbReference>
<evidence type="ECO:0000256" key="5">
    <source>
        <dbReference type="PROSITE-ProRule" id="PRU00050"/>
    </source>
</evidence>
<dbReference type="Gene3D" id="3.30.565.10">
    <property type="entry name" value="Histidine kinase-like ATPase, C-terminal domain"/>
    <property type="match status" value="1"/>
</dbReference>
<dbReference type="Pfam" id="PF13596">
    <property type="entry name" value="PAS_10"/>
    <property type="match status" value="1"/>
</dbReference>
<evidence type="ECO:0000256" key="6">
    <source>
        <dbReference type="PROSITE-ProRule" id="PRU00169"/>
    </source>
</evidence>
<proteinExistence type="predicted"/>
<dbReference type="InterPro" id="IPR000780">
    <property type="entry name" value="CheR_MeTrfase"/>
</dbReference>
<dbReference type="CDD" id="cd16434">
    <property type="entry name" value="CheB-CheR_fusion"/>
    <property type="match status" value="1"/>
</dbReference>
<evidence type="ECO:0000256" key="1">
    <source>
        <dbReference type="ARBA" id="ARBA00000085"/>
    </source>
</evidence>
<feature type="active site" evidence="5">
    <location>
        <position position="48"/>
    </location>
</feature>
<dbReference type="SUPFAM" id="SSF47384">
    <property type="entry name" value="Homodimeric domain of signal transducing histidine kinase"/>
    <property type="match status" value="1"/>
</dbReference>
<dbReference type="InterPro" id="IPR005467">
    <property type="entry name" value="His_kinase_dom"/>
</dbReference>
<evidence type="ECO:0000313" key="15">
    <source>
        <dbReference type="Proteomes" id="UP001529369"/>
    </source>
</evidence>
<dbReference type="SMART" id="SM00388">
    <property type="entry name" value="HisKA"/>
    <property type="match status" value="1"/>
</dbReference>
<comment type="caution">
    <text evidence="14">The sequence shown here is derived from an EMBL/GenBank/DDBJ whole genome shotgun (WGS) entry which is preliminary data.</text>
</comment>
<dbReference type="Pfam" id="PF00196">
    <property type="entry name" value="GerE"/>
    <property type="match status" value="1"/>
</dbReference>
<dbReference type="SUPFAM" id="SSF55785">
    <property type="entry name" value="PYP-like sensor domain (PAS domain)"/>
    <property type="match status" value="1"/>
</dbReference>
<dbReference type="InterPro" id="IPR050903">
    <property type="entry name" value="Bact_Chemotaxis_MeTrfase"/>
</dbReference>
<dbReference type="PROSITE" id="PS50113">
    <property type="entry name" value="PAC"/>
    <property type="match status" value="1"/>
</dbReference>
<dbReference type="SUPFAM" id="SSF47757">
    <property type="entry name" value="Chemotaxis receptor methyltransferase CheR, N-terminal domain"/>
    <property type="match status" value="1"/>
</dbReference>
<dbReference type="PROSITE" id="PS50122">
    <property type="entry name" value="CHEB"/>
    <property type="match status" value="1"/>
</dbReference>
<evidence type="ECO:0000259" key="13">
    <source>
        <dbReference type="PROSITE" id="PS50123"/>
    </source>
</evidence>
<dbReference type="InterPro" id="IPR036097">
    <property type="entry name" value="HisK_dim/P_sf"/>
</dbReference>
<keyword evidence="4" id="KW-0238">DNA-binding</keyword>
<dbReference type="InterPro" id="IPR016032">
    <property type="entry name" value="Sig_transdc_resp-reg_C-effctor"/>
</dbReference>
<reference evidence="15" key="1">
    <citation type="journal article" date="2019" name="Int. J. Syst. Evol. Microbiol.">
        <title>The Global Catalogue of Microorganisms (GCM) 10K type strain sequencing project: providing services to taxonomists for standard genome sequencing and annotation.</title>
        <authorList>
            <consortium name="The Broad Institute Genomics Platform"/>
            <consortium name="The Broad Institute Genome Sequencing Center for Infectious Disease"/>
            <person name="Wu L."/>
            <person name="Ma J."/>
        </authorList>
    </citation>
    <scope>NUCLEOTIDE SEQUENCE [LARGE SCALE GENOMIC DNA]</scope>
    <source>
        <strain evidence="15">CECT 7131</strain>
    </source>
</reference>
<dbReference type="Gene3D" id="3.30.450.20">
    <property type="entry name" value="PAS domain"/>
    <property type="match status" value="1"/>
</dbReference>
<accession>A0ABT8A0B6</accession>
<dbReference type="Pfam" id="PF01339">
    <property type="entry name" value="CheB_methylest"/>
    <property type="match status" value="1"/>
</dbReference>
<dbReference type="SMART" id="SM00138">
    <property type="entry name" value="MeTrc"/>
    <property type="match status" value="1"/>
</dbReference>
<feature type="domain" description="CheB-type methylesterase" evidence="12">
    <location>
        <begin position="7"/>
        <end position="193"/>
    </location>
</feature>
<dbReference type="Gene3D" id="3.40.50.2300">
    <property type="match status" value="2"/>
</dbReference>
<dbReference type="Pfam" id="PF00072">
    <property type="entry name" value="Response_reg"/>
    <property type="match status" value="2"/>
</dbReference>
<feature type="modified residue" description="4-aspartylphosphate" evidence="6">
    <location>
        <position position="1128"/>
    </location>
</feature>
<feature type="domain" description="Response regulatory" evidence="10">
    <location>
        <begin position="1077"/>
        <end position="1194"/>
    </location>
</feature>
<dbReference type="SUPFAM" id="SSF55874">
    <property type="entry name" value="ATPase domain of HSP90 chaperone/DNA topoisomerase II/histidine kinase"/>
    <property type="match status" value="1"/>
</dbReference>
<dbReference type="PROSITE" id="PS50110">
    <property type="entry name" value="RESPONSE_REGULATORY"/>
    <property type="match status" value="2"/>
</dbReference>
<dbReference type="InterPro" id="IPR036890">
    <property type="entry name" value="HATPase_C_sf"/>
</dbReference>
<dbReference type="InterPro" id="IPR022641">
    <property type="entry name" value="CheR_N"/>
</dbReference>
<keyword evidence="5" id="KW-0378">Hydrolase</keyword>
<dbReference type="Gene3D" id="1.10.10.10">
    <property type="entry name" value="Winged helix-like DNA-binding domain superfamily/Winged helix DNA-binding domain"/>
    <property type="match status" value="1"/>
</dbReference>
<organism evidence="14 15">
    <name type="scientific">Paeniroseomonas aquatica</name>
    <dbReference type="NCBI Taxonomy" id="373043"/>
    <lineage>
        <taxon>Bacteria</taxon>
        <taxon>Pseudomonadati</taxon>
        <taxon>Pseudomonadota</taxon>
        <taxon>Alphaproteobacteria</taxon>
        <taxon>Acetobacterales</taxon>
        <taxon>Acetobacteraceae</taxon>
        <taxon>Paeniroseomonas</taxon>
    </lineage>
</organism>
<evidence type="ECO:0000259" key="11">
    <source>
        <dbReference type="PROSITE" id="PS50113"/>
    </source>
</evidence>
<keyword evidence="7" id="KW-0175">Coiled coil</keyword>
<dbReference type="InterPro" id="IPR003594">
    <property type="entry name" value="HATPase_dom"/>
</dbReference>
<feature type="domain" description="Histidine kinase" evidence="9">
    <location>
        <begin position="844"/>
        <end position="1057"/>
    </location>
</feature>
<protein>
    <recommendedName>
        <fullName evidence="2">histidine kinase</fullName>
        <ecNumber evidence="2">2.7.13.3</ecNumber>
    </recommendedName>
</protein>
<comment type="catalytic activity">
    <reaction evidence="1">
        <text>ATP + protein L-histidine = ADP + protein N-phospho-L-histidine.</text>
        <dbReference type="EC" id="2.7.13.3"/>
    </reaction>
</comment>
<dbReference type="CDD" id="cd00082">
    <property type="entry name" value="HisKA"/>
    <property type="match status" value="1"/>
</dbReference>
<feature type="modified residue" description="4-aspartylphosphate" evidence="6">
    <location>
        <position position="1261"/>
    </location>
</feature>
<feature type="domain" description="CheR-type methyltransferase" evidence="13">
    <location>
        <begin position="203"/>
        <end position="455"/>
    </location>
</feature>